<evidence type="ECO:0000259" key="3">
    <source>
        <dbReference type="Pfam" id="PF24883"/>
    </source>
</evidence>
<evidence type="ECO:0000256" key="2">
    <source>
        <dbReference type="SAM" id="Coils"/>
    </source>
</evidence>
<dbReference type="Proteomes" id="UP001175261">
    <property type="component" value="Unassembled WGS sequence"/>
</dbReference>
<dbReference type="EMBL" id="JAPDFR010000009">
    <property type="protein sequence ID" value="KAK0383029.1"/>
    <property type="molecule type" value="Genomic_DNA"/>
</dbReference>
<evidence type="ECO:0000313" key="5">
    <source>
        <dbReference type="Proteomes" id="UP001175261"/>
    </source>
</evidence>
<dbReference type="InterPro" id="IPR056884">
    <property type="entry name" value="NPHP3-like_N"/>
</dbReference>
<keyword evidence="1" id="KW-0677">Repeat</keyword>
<sequence>MEALGAAASVAGLISLAIEIPKLIDTVLTVKAAPEEAKQLLNTANALVATLKKLEAFLKSDEARDMKLADDSGLTISISACQSRILELSKMLYSHFPKSTRTSGSVPRTFWSPVTNFKWPFDKKHCLEVISELHAMQSTFQFCLVLKNCLQMSKCHKEVLAHFESQRNALEQIEAAFPQQATMLTEMASTMGTVGGCIAGAVARLDRIQISLNELEAMKKDLTSQREDKLRGEALDGLSALDPSLRQDEVRSARLPGTCEWAIQSSIFKDWMRSRIIDHLQEVHQPSSGIYTTYLYCDYRQRDEFSLTALYGGLARQLIAQLDTVPKELLEMIHQSRIKLNRSFARLDEIRQVFRIISPYYKRLLVCIDALDECSVAPKLLAYCRDIPGKVSYIFIGRQSIARLVKQSFKRFIIQAMEPQKGDVLALIHERIASEREWQPGLLPNDLAREMKTEVSKLANGMFLLASLHIQLVLSRNTILQRREALKLLPGTLEATFGRTLERIRETPTSKQALMILAYIQVIGPLSMDAIRHALAVEPHHTCFQNENLPTSDSVLDCCLGLFSLDDSRRSDYHGKLTLVHSTLNAFFESHPSILVQVAPDLANTCLTYLYFLLMNGHAS</sequence>
<dbReference type="Pfam" id="PF24883">
    <property type="entry name" value="NPHP3_N"/>
    <property type="match status" value="1"/>
</dbReference>
<dbReference type="PANTHER" id="PTHR10039:SF16">
    <property type="entry name" value="GPI INOSITOL-DEACYLASE"/>
    <property type="match status" value="1"/>
</dbReference>
<evidence type="ECO:0000256" key="1">
    <source>
        <dbReference type="ARBA" id="ARBA00022737"/>
    </source>
</evidence>
<name>A0AA39L3Z2_SARSR</name>
<accession>A0AA39L3Z2</accession>
<evidence type="ECO:0000313" key="4">
    <source>
        <dbReference type="EMBL" id="KAK0383029.1"/>
    </source>
</evidence>
<dbReference type="AlphaFoldDB" id="A0AA39L3Z2"/>
<dbReference type="PANTHER" id="PTHR10039">
    <property type="entry name" value="AMELOGENIN"/>
    <property type="match status" value="1"/>
</dbReference>
<proteinExistence type="predicted"/>
<keyword evidence="5" id="KW-1185">Reference proteome</keyword>
<comment type="caution">
    <text evidence="4">The sequence shown here is derived from an EMBL/GenBank/DDBJ whole genome shotgun (WGS) entry which is preliminary data.</text>
</comment>
<feature type="domain" description="Nephrocystin 3-like N-terminal" evidence="3">
    <location>
        <begin position="274"/>
        <end position="386"/>
    </location>
</feature>
<reference evidence="4" key="1">
    <citation type="submission" date="2022-10" db="EMBL/GenBank/DDBJ databases">
        <title>Determination and structural analysis of whole genome sequence of Sarocladium strictum F4-1.</title>
        <authorList>
            <person name="Hu L."/>
            <person name="Jiang Y."/>
        </authorList>
    </citation>
    <scope>NUCLEOTIDE SEQUENCE</scope>
    <source>
        <strain evidence="4">F4-1</strain>
    </source>
</reference>
<organism evidence="4 5">
    <name type="scientific">Sarocladium strictum</name>
    <name type="common">Black bundle disease fungus</name>
    <name type="synonym">Acremonium strictum</name>
    <dbReference type="NCBI Taxonomy" id="5046"/>
    <lineage>
        <taxon>Eukaryota</taxon>
        <taxon>Fungi</taxon>
        <taxon>Dikarya</taxon>
        <taxon>Ascomycota</taxon>
        <taxon>Pezizomycotina</taxon>
        <taxon>Sordariomycetes</taxon>
        <taxon>Hypocreomycetidae</taxon>
        <taxon>Hypocreales</taxon>
        <taxon>Sarocladiaceae</taxon>
        <taxon>Sarocladium</taxon>
    </lineage>
</organism>
<feature type="coiled-coil region" evidence="2">
    <location>
        <begin position="205"/>
        <end position="232"/>
    </location>
</feature>
<keyword evidence="2" id="KW-0175">Coiled coil</keyword>
<gene>
    <name evidence="4" type="ORF">NLU13_8945</name>
</gene>
<protein>
    <recommendedName>
        <fullName evidence="3">Nephrocystin 3-like N-terminal domain-containing protein</fullName>
    </recommendedName>
</protein>